<dbReference type="AlphaFoldDB" id="A0A936Z1T1"/>
<evidence type="ECO:0000256" key="1">
    <source>
        <dbReference type="SAM" id="MobiDB-lite"/>
    </source>
</evidence>
<evidence type="ECO:0000259" key="2">
    <source>
        <dbReference type="Pfam" id="PF01814"/>
    </source>
</evidence>
<keyword evidence="4" id="KW-1185">Reference proteome</keyword>
<proteinExistence type="predicted"/>
<dbReference type="EMBL" id="JAEQNE010000003">
    <property type="protein sequence ID" value="MBL0392125.1"/>
    <property type="molecule type" value="Genomic_DNA"/>
</dbReference>
<evidence type="ECO:0000313" key="4">
    <source>
        <dbReference type="Proteomes" id="UP000599109"/>
    </source>
</evidence>
<dbReference type="RefSeq" id="WP_201674773.1">
    <property type="nucleotide sequence ID" value="NZ_JAEQNE010000003.1"/>
</dbReference>
<dbReference type="Gene3D" id="1.20.120.520">
    <property type="entry name" value="nmb1532 protein domain like"/>
    <property type="match status" value="1"/>
</dbReference>
<organism evidence="3 4">
    <name type="scientific">Ramlibacter monticola</name>
    <dbReference type="NCBI Taxonomy" id="1926872"/>
    <lineage>
        <taxon>Bacteria</taxon>
        <taxon>Pseudomonadati</taxon>
        <taxon>Pseudomonadota</taxon>
        <taxon>Betaproteobacteria</taxon>
        <taxon>Burkholderiales</taxon>
        <taxon>Comamonadaceae</taxon>
        <taxon>Ramlibacter</taxon>
    </lineage>
</organism>
<feature type="compositionally biased region" description="Polar residues" evidence="1">
    <location>
        <begin position="185"/>
        <end position="196"/>
    </location>
</feature>
<accession>A0A936Z1T1</accession>
<feature type="region of interest" description="Disordered" evidence="1">
    <location>
        <begin position="180"/>
        <end position="204"/>
    </location>
</feature>
<dbReference type="Proteomes" id="UP000599109">
    <property type="component" value="Unassembled WGS sequence"/>
</dbReference>
<feature type="domain" description="Hemerythrin-like" evidence="2">
    <location>
        <begin position="3"/>
        <end position="137"/>
    </location>
</feature>
<dbReference type="PANTHER" id="PTHR39966">
    <property type="entry name" value="BLL2471 PROTEIN-RELATED"/>
    <property type="match status" value="1"/>
</dbReference>
<name>A0A936Z1T1_9BURK</name>
<evidence type="ECO:0000313" key="3">
    <source>
        <dbReference type="EMBL" id="MBL0392125.1"/>
    </source>
</evidence>
<gene>
    <name evidence="3" type="ORF">JJ685_13380</name>
</gene>
<dbReference type="Pfam" id="PF01814">
    <property type="entry name" value="Hemerythrin"/>
    <property type="match status" value="1"/>
</dbReference>
<protein>
    <submittedName>
        <fullName evidence="3">Hemerythrin domain-containing protein</fullName>
    </submittedName>
</protein>
<sequence>MNPIKAWLEEHAYFDRLLTVLLEEADALNAGDMPSYELLLDVISYLRDYSDQVHHPREDEAFRRLASHSPELRPTLARLHQEHRVIAESGERLRERVEEAAAGAVMPRAAIQSAAATFVVYYRNHIATEENEVLPAAARELSEEDWAAARNAAPSLGNPLVGESANERFRNLRRRIAAEAVSVPRTHQGSPATSRGLSWRPDGS</sequence>
<reference evidence="3 4" key="1">
    <citation type="journal article" date="2017" name="Int. J. Syst. Evol. Microbiol.">
        <title>Ramlibacter monticola sp. nov., isolated from forest soil.</title>
        <authorList>
            <person name="Chaudhary D.K."/>
            <person name="Kim J."/>
        </authorList>
    </citation>
    <scope>NUCLEOTIDE SEQUENCE [LARGE SCALE GENOMIC DNA]</scope>
    <source>
        <strain evidence="3 4">KACC 19175</strain>
    </source>
</reference>
<dbReference type="GO" id="GO:0005886">
    <property type="term" value="C:plasma membrane"/>
    <property type="evidence" value="ECO:0007669"/>
    <property type="project" value="TreeGrafter"/>
</dbReference>
<comment type="caution">
    <text evidence="3">The sequence shown here is derived from an EMBL/GenBank/DDBJ whole genome shotgun (WGS) entry which is preliminary data.</text>
</comment>
<dbReference type="PANTHER" id="PTHR39966:SF1">
    <property type="entry name" value="HEMERYTHRIN-LIKE DOMAIN-CONTAINING PROTEIN"/>
    <property type="match status" value="1"/>
</dbReference>
<dbReference type="CDD" id="cd12108">
    <property type="entry name" value="Hr-like"/>
    <property type="match status" value="1"/>
</dbReference>
<dbReference type="InterPro" id="IPR012312">
    <property type="entry name" value="Hemerythrin-like"/>
</dbReference>